<dbReference type="AlphaFoldDB" id="A0A7G5XGG2"/>
<accession>A0A7G5XGG2</accession>
<dbReference type="Proteomes" id="UP000515344">
    <property type="component" value="Chromosome"/>
</dbReference>
<dbReference type="RefSeq" id="WP_182802875.1">
    <property type="nucleotide sequence ID" value="NZ_CP060007.1"/>
</dbReference>
<evidence type="ECO:0000313" key="2">
    <source>
        <dbReference type="Proteomes" id="UP000515344"/>
    </source>
</evidence>
<dbReference type="EMBL" id="CP060007">
    <property type="protein sequence ID" value="QNA44565.1"/>
    <property type="molecule type" value="Genomic_DNA"/>
</dbReference>
<sequence>MFSKYHLPKLMFPDKGNTIWLAVLLLANAFTVTAQNLPRKPTLQQLAGYHNKQQQNWQQKQLPQSSVTYKFSTNYGQPLTTRFGKAQSIAPLAVNYPFPASVNEKQQKTPAPFLQSFLLEERKQYMQWQKQSWWKDPGKLKGAELLRDFYISNRKS</sequence>
<dbReference type="KEGG" id="lacs:H4075_21320"/>
<evidence type="ECO:0000313" key="1">
    <source>
        <dbReference type="EMBL" id="QNA44565.1"/>
    </source>
</evidence>
<protein>
    <submittedName>
        <fullName evidence="1">Uncharacterized protein</fullName>
    </submittedName>
</protein>
<proteinExistence type="predicted"/>
<reference evidence="2" key="1">
    <citation type="submission" date="2020-08" db="EMBL/GenBank/DDBJ databases">
        <title>Lacibacter sp. S13-6-6 genome sequencing.</title>
        <authorList>
            <person name="Jin L."/>
        </authorList>
    </citation>
    <scope>NUCLEOTIDE SEQUENCE [LARGE SCALE GENOMIC DNA]</scope>
    <source>
        <strain evidence="2">S13-6-6</strain>
    </source>
</reference>
<organism evidence="1 2">
    <name type="scientific">Lacibacter sediminis</name>
    <dbReference type="NCBI Taxonomy" id="2760713"/>
    <lineage>
        <taxon>Bacteria</taxon>
        <taxon>Pseudomonadati</taxon>
        <taxon>Bacteroidota</taxon>
        <taxon>Chitinophagia</taxon>
        <taxon>Chitinophagales</taxon>
        <taxon>Chitinophagaceae</taxon>
        <taxon>Lacibacter</taxon>
    </lineage>
</organism>
<gene>
    <name evidence="1" type="ORF">H4075_21320</name>
</gene>
<keyword evidence="2" id="KW-1185">Reference proteome</keyword>
<name>A0A7G5XGG2_9BACT</name>